<protein>
    <recommendedName>
        <fullName evidence="3">CBM-cenC domain-containing protein</fullName>
    </recommendedName>
</protein>
<evidence type="ECO:0000259" key="3">
    <source>
        <dbReference type="Pfam" id="PF02018"/>
    </source>
</evidence>
<keyword evidence="5" id="KW-1185">Reference proteome</keyword>
<keyword evidence="1" id="KW-0378">Hydrolase</keyword>
<accession>A0A1Y2M8S1</accession>
<gene>
    <name evidence="4" type="ORF">B5807_02058</name>
</gene>
<dbReference type="EMBL" id="KZ107839">
    <property type="protein sequence ID" value="OSS52480.1"/>
    <property type="molecule type" value="Genomic_DNA"/>
</dbReference>
<feature type="chain" id="PRO_5013096182" description="CBM-cenC domain-containing protein" evidence="2">
    <location>
        <begin position="17"/>
        <end position="348"/>
    </location>
</feature>
<dbReference type="InterPro" id="IPR003305">
    <property type="entry name" value="CenC_carb-bd"/>
</dbReference>
<reference evidence="4 5" key="1">
    <citation type="journal article" date="2017" name="Genome Announc.">
        <title>Genome sequence of the saprophytic ascomycete Epicoccum nigrum ICMP 19927 strain isolated from New Zealand.</title>
        <authorList>
            <person name="Fokin M."/>
            <person name="Fleetwood D."/>
            <person name="Weir B.S."/>
            <person name="Villas-Boas S.G."/>
        </authorList>
    </citation>
    <scope>NUCLEOTIDE SEQUENCE [LARGE SCALE GENOMIC DNA]</scope>
    <source>
        <strain evidence="4 5">ICMP 19927</strain>
    </source>
</reference>
<keyword evidence="2" id="KW-0732">Signal</keyword>
<evidence type="ECO:0000256" key="2">
    <source>
        <dbReference type="SAM" id="SignalP"/>
    </source>
</evidence>
<dbReference type="InterPro" id="IPR008979">
    <property type="entry name" value="Galactose-bd-like_sf"/>
</dbReference>
<evidence type="ECO:0000313" key="5">
    <source>
        <dbReference type="Proteomes" id="UP000193240"/>
    </source>
</evidence>
<dbReference type="InParanoid" id="A0A1Y2M8S1"/>
<feature type="domain" description="CBM-cenC" evidence="3">
    <location>
        <begin position="159"/>
        <end position="244"/>
    </location>
</feature>
<dbReference type="AlphaFoldDB" id="A0A1Y2M8S1"/>
<dbReference type="SUPFAM" id="SSF49785">
    <property type="entry name" value="Galactose-binding domain-like"/>
    <property type="match status" value="1"/>
</dbReference>
<organism evidence="4 5">
    <name type="scientific">Epicoccum nigrum</name>
    <name type="common">Soil fungus</name>
    <name type="synonym">Epicoccum purpurascens</name>
    <dbReference type="NCBI Taxonomy" id="105696"/>
    <lineage>
        <taxon>Eukaryota</taxon>
        <taxon>Fungi</taxon>
        <taxon>Dikarya</taxon>
        <taxon>Ascomycota</taxon>
        <taxon>Pezizomycotina</taxon>
        <taxon>Dothideomycetes</taxon>
        <taxon>Pleosporomycetidae</taxon>
        <taxon>Pleosporales</taxon>
        <taxon>Pleosporineae</taxon>
        <taxon>Didymellaceae</taxon>
        <taxon>Epicoccum</taxon>
    </lineage>
</organism>
<proteinExistence type="predicted"/>
<dbReference type="Gene3D" id="2.60.120.260">
    <property type="entry name" value="Galactose-binding domain-like"/>
    <property type="match status" value="1"/>
</dbReference>
<dbReference type="GO" id="GO:0016798">
    <property type="term" value="F:hydrolase activity, acting on glycosyl bonds"/>
    <property type="evidence" value="ECO:0007669"/>
    <property type="project" value="InterPro"/>
</dbReference>
<feature type="signal peptide" evidence="2">
    <location>
        <begin position="1"/>
        <end position="16"/>
    </location>
</feature>
<sequence>MLGSVFRAAGSVLSTAFTLCPISPTCPVGDTCQYEYGGVSLIVDCATEFPGGDIQGSKIPTLAGCIEACALNKDCVATGYTGDTCYLKDKRGLAKPNPDVIGISVIRRDDEVPSGPLPSAPSSPSGFATITVTVAPTPSPTAWEPFPPPNHPPRPKPKQLLFNPSFEDETLDAWTIMDDYIQEGDNLALVLERSDNDFNTGNYSLRVLQNDIAAGWRLTVGQSKIKVKPLAEYNISLWVKDHSALCMIKFFWNKIQLSGKCEGTYGWSQCSKVLPSWMTDGSDGDWGDLTAFISCPSHVSGRFYIDDFTMTEIPNPINEICVDRPCSDEIEESPDRWTEIGGNEDAGN</sequence>
<dbReference type="Proteomes" id="UP000193240">
    <property type="component" value="Unassembled WGS sequence"/>
</dbReference>
<evidence type="ECO:0000256" key="1">
    <source>
        <dbReference type="ARBA" id="ARBA00022801"/>
    </source>
</evidence>
<dbReference type="Pfam" id="PF02018">
    <property type="entry name" value="CBM_4_9"/>
    <property type="match status" value="1"/>
</dbReference>
<dbReference type="Gene3D" id="3.50.4.10">
    <property type="entry name" value="Hepatocyte Growth Factor"/>
    <property type="match status" value="1"/>
</dbReference>
<evidence type="ECO:0000313" key="4">
    <source>
        <dbReference type="EMBL" id="OSS52480.1"/>
    </source>
</evidence>
<name>A0A1Y2M8S1_EPING</name>